<dbReference type="PANTHER" id="PTHR34301:SF8">
    <property type="entry name" value="ATPASE DOMAIN-CONTAINING PROTEIN"/>
    <property type="match status" value="1"/>
</dbReference>
<dbReference type="Gene3D" id="3.40.50.300">
    <property type="entry name" value="P-loop containing nucleotide triphosphate hydrolases"/>
    <property type="match status" value="1"/>
</dbReference>
<keyword evidence="1" id="KW-0067">ATP-binding</keyword>
<reference evidence="1" key="1">
    <citation type="submission" date="2020-10" db="EMBL/GenBank/DDBJ databases">
        <authorList>
            <person name="Gilroy R."/>
        </authorList>
    </citation>
    <scope>NUCLEOTIDE SEQUENCE</scope>
    <source>
        <strain evidence="1">2478</strain>
    </source>
</reference>
<keyword evidence="1" id="KW-0547">Nucleotide-binding</keyword>
<gene>
    <name evidence="1" type="ORF">IAB80_08250</name>
</gene>
<reference evidence="1" key="2">
    <citation type="journal article" date="2021" name="PeerJ">
        <title>Extensive microbial diversity within the chicken gut microbiome revealed by metagenomics and culture.</title>
        <authorList>
            <person name="Gilroy R."/>
            <person name="Ravi A."/>
            <person name="Getino M."/>
            <person name="Pursley I."/>
            <person name="Horton D.L."/>
            <person name="Alikhan N.F."/>
            <person name="Baker D."/>
            <person name="Gharbi K."/>
            <person name="Hall N."/>
            <person name="Watson M."/>
            <person name="Adriaenssens E.M."/>
            <person name="Foster-Nyarko E."/>
            <person name="Jarju S."/>
            <person name="Secka A."/>
            <person name="Antonio M."/>
            <person name="Oren A."/>
            <person name="Chaudhuri R.R."/>
            <person name="La Ragione R."/>
            <person name="Hildebrand F."/>
            <person name="Pallen M.J."/>
        </authorList>
    </citation>
    <scope>NUCLEOTIDE SEQUENCE</scope>
    <source>
        <strain evidence="1">2478</strain>
    </source>
</reference>
<dbReference type="InterPro" id="IPR027417">
    <property type="entry name" value="P-loop_NTPase"/>
</dbReference>
<dbReference type="SUPFAM" id="SSF52540">
    <property type="entry name" value="P-loop containing nucleoside triphosphate hydrolases"/>
    <property type="match status" value="1"/>
</dbReference>
<dbReference type="Proteomes" id="UP000823771">
    <property type="component" value="Unassembled WGS sequence"/>
</dbReference>
<organism evidence="1 2">
    <name type="scientific">Candidatus Cryptobacteroides excrementipullorum</name>
    <dbReference type="NCBI Taxonomy" id="2840761"/>
    <lineage>
        <taxon>Bacteria</taxon>
        <taxon>Pseudomonadati</taxon>
        <taxon>Bacteroidota</taxon>
        <taxon>Bacteroidia</taxon>
        <taxon>Bacteroidales</taxon>
        <taxon>Candidatus Cryptobacteroides</taxon>
    </lineage>
</organism>
<dbReference type="EMBL" id="JADILZ010000078">
    <property type="protein sequence ID" value="MBO8478863.1"/>
    <property type="molecule type" value="Genomic_DNA"/>
</dbReference>
<evidence type="ECO:0000313" key="1">
    <source>
        <dbReference type="EMBL" id="MBO8478863.1"/>
    </source>
</evidence>
<proteinExistence type="predicted"/>
<dbReference type="GO" id="GO:0005524">
    <property type="term" value="F:ATP binding"/>
    <property type="evidence" value="ECO:0007669"/>
    <property type="project" value="UniProtKB-KW"/>
</dbReference>
<evidence type="ECO:0000313" key="2">
    <source>
        <dbReference type="Proteomes" id="UP000823771"/>
    </source>
</evidence>
<dbReference type="AlphaFoldDB" id="A0A9D9NMV2"/>
<accession>A0A9D9NMV2</accession>
<name>A0A9D9NMV2_9BACT</name>
<dbReference type="PANTHER" id="PTHR34301">
    <property type="entry name" value="DNA-BINDING PROTEIN-RELATED"/>
    <property type="match status" value="1"/>
</dbReference>
<protein>
    <submittedName>
        <fullName evidence="1">ATP-binding protein</fullName>
    </submittedName>
</protein>
<sequence>MDTPFIYDTYVTGKNFIGRKTECNMLGNLLDKHENVVIYEPPKAGKKSLIQQTLFNMRISGRQFTVCQVNLFNIRSKELFLTRFGSAVIRACYSTPAEYADVAGRLLAGSHFVFDKERFARSDEVVSLNWELDRNDMHTMLSLPARIAEEKDSRMFVIIEEFQNLMMDDGYSTLFEVLKEVLEANRGMQGQGCSFILTGSRVNAMKYIFENYKYFHRLVEHLPLLNVDQRDIIDHIMKGFQLSGKVIEQDLILGAYKLFRGNLWYLNNFVAICDSLTKGYINEGILMEALRMMLSSHEPRFMRIMYSLTEHQVSLLRAIIDGVVKFSATDVIEKYSLNSSANVRRVKDALCKKEIVTFNDREEPVILDPLFEYWLGRHYFEIPGI</sequence>
<comment type="caution">
    <text evidence="1">The sequence shown here is derived from an EMBL/GenBank/DDBJ whole genome shotgun (WGS) entry which is preliminary data.</text>
</comment>